<feature type="region of interest" description="Disordered" evidence="1">
    <location>
        <begin position="1"/>
        <end position="103"/>
    </location>
</feature>
<dbReference type="SMART" id="SM00027">
    <property type="entry name" value="EH"/>
    <property type="match status" value="1"/>
</dbReference>
<feature type="compositionally biased region" description="Basic and acidic residues" evidence="1">
    <location>
        <begin position="510"/>
        <end position="522"/>
    </location>
</feature>
<name>A0A371C5Z8_YARLL</name>
<feature type="compositionally biased region" description="Basic and acidic residues" evidence="1">
    <location>
        <begin position="708"/>
        <end position="752"/>
    </location>
</feature>
<evidence type="ECO:0000313" key="3">
    <source>
        <dbReference type="EMBL" id="RDW25709.1"/>
    </source>
</evidence>
<proteinExistence type="predicted"/>
<feature type="region of interest" description="Disordered" evidence="1">
    <location>
        <begin position="349"/>
        <end position="371"/>
    </location>
</feature>
<dbReference type="PROSITE" id="PS50031">
    <property type="entry name" value="EH"/>
    <property type="match status" value="1"/>
</dbReference>
<feature type="compositionally biased region" description="Polar residues" evidence="1">
    <location>
        <begin position="27"/>
        <end position="44"/>
    </location>
</feature>
<feature type="compositionally biased region" description="Polar residues" evidence="1">
    <location>
        <begin position="67"/>
        <end position="80"/>
    </location>
</feature>
<feature type="compositionally biased region" description="Polar residues" evidence="1">
    <location>
        <begin position="244"/>
        <end position="269"/>
    </location>
</feature>
<feature type="compositionally biased region" description="Basic and acidic residues" evidence="1">
    <location>
        <begin position="155"/>
        <end position="166"/>
    </location>
</feature>
<dbReference type="VEuPathDB" id="FungiDB:YALI0_E29689g"/>
<reference evidence="3 4" key="1">
    <citation type="submission" date="2018-07" db="EMBL/GenBank/DDBJ databases">
        <title>Draft Genome Assemblies for Five Robust Yarrowia lipolytica Strains Exhibiting High Lipid Production and Pentose Sugar Utilization and Sugar Alcohol Secretion from Undetoxified Lignocellulosic Biomass Hydrolysates.</title>
        <authorList>
            <consortium name="DOE Joint Genome Institute"/>
            <person name="Walker C."/>
            <person name="Ryu S."/>
            <person name="Na H."/>
            <person name="Zane M."/>
            <person name="LaButti K."/>
            <person name="Lipzen A."/>
            <person name="Haridas S."/>
            <person name="Barry K."/>
            <person name="Grigoriev I.V."/>
            <person name="Quarterman J."/>
            <person name="Slininger P."/>
            <person name="Dien B."/>
            <person name="Trinh C.T."/>
        </authorList>
    </citation>
    <scope>NUCLEOTIDE SEQUENCE [LARGE SCALE GENOMIC DNA]</scope>
    <source>
        <strain evidence="3 4">YB392</strain>
    </source>
</reference>
<feature type="compositionally biased region" description="Polar residues" evidence="1">
    <location>
        <begin position="198"/>
        <end position="213"/>
    </location>
</feature>
<feature type="compositionally biased region" description="Basic residues" evidence="1">
    <location>
        <begin position="695"/>
        <end position="707"/>
    </location>
</feature>
<dbReference type="Proteomes" id="UP000256601">
    <property type="component" value="Unassembled WGS sequence"/>
</dbReference>
<feature type="domain" description="EH" evidence="2">
    <location>
        <begin position="619"/>
        <end position="667"/>
    </location>
</feature>
<dbReference type="EMBL" id="KZ858995">
    <property type="protein sequence ID" value="RDW25709.1"/>
    <property type="molecule type" value="Genomic_DNA"/>
</dbReference>
<dbReference type="SUPFAM" id="SSF47473">
    <property type="entry name" value="EF-hand"/>
    <property type="match status" value="1"/>
</dbReference>
<dbReference type="Gene3D" id="1.10.238.10">
    <property type="entry name" value="EF-hand"/>
    <property type="match status" value="1"/>
</dbReference>
<evidence type="ECO:0000256" key="1">
    <source>
        <dbReference type="SAM" id="MobiDB-lite"/>
    </source>
</evidence>
<sequence length="752" mass="83900">MGDFEDNNQVHRERARGIQSAAKHANRLSQTSMDSTHTSQQLQPVVSPHTGLPQEGSVLAAALKAGSNASSTMERISLTNEAKEREKAEKRQRKDAKAKAKLLAQANAVYQQSTNESHHAHHHQYHQGNIFKRVIGKSGKPIDPFQGFSPNFSERPGEHFHNHQREMQGAPDGIRRSMDTSRQSIDAPRQSLDAARQSIDTPRELTTNDTSPIPIQPLKSHDAGAVSDLPTSLDEPGLSGHPHLQQSFSNNNALQTVKSSTDDSMSIASLDSVDDSGPGRPPLLAPIPIRNASIIPVSSESESEDIRRGHRRHLSSSQSQRNSLQFPMSPTFSASPAKQLITPEQLLPKRRRGIARTPSVSSSAPRSSSPVISIPLERSSTLQSTLQGSPMNSPVAKSPVFFEGNNGSTNGGLGSSMSNSPPDSELALTPSESTAHSYFAREYREPKSSSTRGVEGASRLAKKLPHRHLAAGGKSIVKSIWNKATPDAPPPPPVSTGGMKTSLRKQPKKKFNEDKPWKHHNDADTLTDAERKRYDGVWATNRGAHVPYYMEPEEYDILIDEEEFYDEGFLSDSDFTDSDSDDDSVSSAEYIMSGENIGNDDVVVSDQNDAVHGYIVSRLWRRSRLPDERLSDIWELVDRCNDGTLDREGFLVGMWLVDQCLYGRKLPNKVDPRVWGSVGRLNVNIKIRQKEPKRNSAKRKARRKVRRDRKELVRERERNEKERRKDEKKEKKDEKKDKKDDRRRDKKRVGEA</sequence>
<feature type="region of interest" description="Disordered" evidence="1">
    <location>
        <begin position="689"/>
        <end position="752"/>
    </location>
</feature>
<dbReference type="InterPro" id="IPR000261">
    <property type="entry name" value="EH_dom"/>
</dbReference>
<gene>
    <name evidence="3" type="ORF">B0I71DRAFT_132059</name>
</gene>
<protein>
    <recommendedName>
        <fullName evidence="2">EH domain-containing protein</fullName>
    </recommendedName>
</protein>
<dbReference type="AlphaFoldDB" id="A0A371C5Z8"/>
<feature type="region of interest" description="Disordered" evidence="1">
    <location>
        <begin position="136"/>
        <end position="334"/>
    </location>
</feature>
<feature type="region of interest" description="Disordered" evidence="1">
    <location>
        <begin position="482"/>
        <end position="522"/>
    </location>
</feature>
<evidence type="ECO:0000259" key="2">
    <source>
        <dbReference type="PROSITE" id="PS50031"/>
    </source>
</evidence>
<dbReference type="InterPro" id="IPR011992">
    <property type="entry name" value="EF-hand-dom_pair"/>
</dbReference>
<feature type="compositionally biased region" description="Low complexity" evidence="1">
    <location>
        <begin position="315"/>
        <end position="325"/>
    </location>
</feature>
<dbReference type="CDD" id="cd00052">
    <property type="entry name" value="EH"/>
    <property type="match status" value="1"/>
</dbReference>
<evidence type="ECO:0000313" key="4">
    <source>
        <dbReference type="Proteomes" id="UP000256601"/>
    </source>
</evidence>
<dbReference type="VEuPathDB" id="FungiDB:YALI1_E35118g"/>
<feature type="compositionally biased region" description="Basic residues" evidence="1">
    <location>
        <begin position="90"/>
        <end position="100"/>
    </location>
</feature>
<accession>A0A371C5Z8</accession>
<feature type="region of interest" description="Disordered" evidence="1">
    <location>
        <begin position="404"/>
        <end position="429"/>
    </location>
</feature>
<organism evidence="3 4">
    <name type="scientific">Yarrowia lipolytica</name>
    <name type="common">Candida lipolytica</name>
    <dbReference type="NCBI Taxonomy" id="4952"/>
    <lineage>
        <taxon>Eukaryota</taxon>
        <taxon>Fungi</taxon>
        <taxon>Dikarya</taxon>
        <taxon>Ascomycota</taxon>
        <taxon>Saccharomycotina</taxon>
        <taxon>Dipodascomycetes</taxon>
        <taxon>Dipodascales</taxon>
        <taxon>Dipodascales incertae sedis</taxon>
        <taxon>Yarrowia</taxon>
    </lineage>
</organism>
<dbReference type="Pfam" id="PF12763">
    <property type="entry name" value="EH"/>
    <property type="match status" value="1"/>
</dbReference>
<feature type="compositionally biased region" description="Low complexity" evidence="1">
    <location>
        <begin position="355"/>
        <end position="371"/>
    </location>
</feature>